<keyword evidence="5" id="KW-1133">Transmembrane helix</keyword>
<organism evidence="8 9">
    <name type="scientific">Brevibacillus brevis</name>
    <name type="common">Bacillus brevis</name>
    <dbReference type="NCBI Taxonomy" id="1393"/>
    <lineage>
        <taxon>Bacteria</taxon>
        <taxon>Bacillati</taxon>
        <taxon>Bacillota</taxon>
        <taxon>Bacilli</taxon>
        <taxon>Bacillales</taxon>
        <taxon>Paenibacillaceae</taxon>
        <taxon>Brevibacillus</taxon>
    </lineage>
</organism>
<evidence type="ECO:0000256" key="6">
    <source>
        <dbReference type="SAM" id="SignalP"/>
    </source>
</evidence>
<keyword evidence="6" id="KW-0732">Signal</keyword>
<reference evidence="8 9" key="1">
    <citation type="submission" date="2023-09" db="EMBL/GenBank/DDBJ databases">
        <title>Complete Genome and Methylome dissection of Bacillus brevis NEB573 original source of BbsI restriction endonuclease.</title>
        <authorList>
            <person name="Fomenkov A."/>
            <person name="Roberts R.D."/>
        </authorList>
    </citation>
    <scope>NUCLEOTIDE SEQUENCE [LARGE SCALE GENOMIC DNA]</scope>
    <source>
        <strain evidence="8 9">NEB573</strain>
    </source>
</reference>
<dbReference type="PANTHER" id="PTHR22990">
    <property type="entry name" value="F-BOX ONLY PROTEIN"/>
    <property type="match status" value="1"/>
</dbReference>
<keyword evidence="5" id="KW-0812">Transmembrane</keyword>
<feature type="chain" id="PRO_5047038437" evidence="6">
    <location>
        <begin position="32"/>
        <end position="477"/>
    </location>
</feature>
<feature type="region of interest" description="Disordered" evidence="4">
    <location>
        <begin position="173"/>
        <end position="196"/>
    </location>
</feature>
<keyword evidence="2" id="KW-0677">Repeat</keyword>
<evidence type="ECO:0000256" key="2">
    <source>
        <dbReference type="ARBA" id="ARBA00022737"/>
    </source>
</evidence>
<dbReference type="EMBL" id="CP134050">
    <property type="protein sequence ID" value="WNC14093.1"/>
    <property type="molecule type" value="Genomic_DNA"/>
</dbReference>
<keyword evidence="5" id="KW-0472">Membrane</keyword>
<proteinExistence type="predicted"/>
<dbReference type="PANTHER" id="PTHR22990:SF15">
    <property type="entry name" value="F-BOX ONLY PROTEIN 10"/>
    <property type="match status" value="1"/>
</dbReference>
<accession>A0ABY9T1W5</accession>
<name>A0ABY9T1W5_BREBE</name>
<protein>
    <submittedName>
        <fullName evidence="8">NosD domain-containing protein</fullName>
    </submittedName>
</protein>
<feature type="signal peptide" evidence="6">
    <location>
        <begin position="1"/>
        <end position="31"/>
    </location>
</feature>
<gene>
    <name evidence="8" type="ORF">RGB73_25995</name>
</gene>
<dbReference type="Pfam" id="PF05048">
    <property type="entry name" value="NosD"/>
    <property type="match status" value="1"/>
</dbReference>
<feature type="domain" description="Carbohydrate-binding/sugar hydrolysis" evidence="7">
    <location>
        <begin position="49"/>
        <end position="202"/>
    </location>
</feature>
<evidence type="ECO:0000256" key="3">
    <source>
        <dbReference type="ARBA" id="ARBA00022786"/>
    </source>
</evidence>
<dbReference type="InterPro" id="IPR012334">
    <property type="entry name" value="Pectin_lyas_fold"/>
</dbReference>
<sequence length="477" mass="51728">MPPGRKKQSACCLALLIAAFLFLSHFGPAHARAAEQNSQESLQQRIDRALPGETLSLPEGTYSGPIRITKPLTVVAQGSVTISHPSPDPAREPVVTIDSDHVTLQGITITDKRINPKDASLVLKGNDNVLEQIRIETMGTGIQLREATNNTLHDIRITGKVKDRSVAGAALHDHASHGASSAGNGDPAGNVPARKGNGIDLFQSHQNRLIGNQITNVFDGIYLERSTGNQILRNTVEKSRYGYHFMGTARTLLADNTGTENVTGAMLMETTQATVQNNRFLKQKNNPNSQGILLYDVTDSKLSGNHIEGNRVGLYLENSTGVDIRENRLLLNFIGMQVKASSANMFAANQLVSNVIQAQAQDSDSDRFFGNYWDNLQTLDTDGDGHSDLPYEMNPFYLALTDAVSPYQLFFQAPGFVFLESLFSSGTDTSIRDESPSVAITTDGDEQASRPLWATGILGLLLLAGSVSIMYTGGKRQ</sequence>
<keyword evidence="9" id="KW-1185">Reference proteome</keyword>
<feature type="domain" description="Carbohydrate-binding/sugar hydrolysis" evidence="7">
    <location>
        <begin position="253"/>
        <end position="389"/>
    </location>
</feature>
<dbReference type="SMART" id="SM00722">
    <property type="entry name" value="CASH"/>
    <property type="match status" value="2"/>
</dbReference>
<dbReference type="InterPro" id="IPR011050">
    <property type="entry name" value="Pectin_lyase_fold/virulence"/>
</dbReference>
<dbReference type="InterPro" id="IPR051550">
    <property type="entry name" value="SCF-Subunits/Alg-Epimerases"/>
</dbReference>
<evidence type="ECO:0000256" key="5">
    <source>
        <dbReference type="SAM" id="Phobius"/>
    </source>
</evidence>
<evidence type="ECO:0000313" key="9">
    <source>
        <dbReference type="Proteomes" id="UP001256827"/>
    </source>
</evidence>
<dbReference type="InterPro" id="IPR006633">
    <property type="entry name" value="Carb-bd_sugar_hydrolysis-dom"/>
</dbReference>
<dbReference type="NCBIfam" id="TIGR03804">
    <property type="entry name" value="para_beta_helix"/>
    <property type="match status" value="2"/>
</dbReference>
<evidence type="ECO:0000256" key="4">
    <source>
        <dbReference type="SAM" id="MobiDB-lite"/>
    </source>
</evidence>
<dbReference type="InterPro" id="IPR022441">
    <property type="entry name" value="Para_beta_helix_rpt-2"/>
</dbReference>
<evidence type="ECO:0000313" key="8">
    <source>
        <dbReference type="EMBL" id="WNC14093.1"/>
    </source>
</evidence>
<dbReference type="InterPro" id="IPR007742">
    <property type="entry name" value="NosD_dom"/>
</dbReference>
<evidence type="ECO:0000259" key="7">
    <source>
        <dbReference type="SMART" id="SM00722"/>
    </source>
</evidence>
<feature type="transmembrane region" description="Helical" evidence="5">
    <location>
        <begin position="452"/>
        <end position="471"/>
    </location>
</feature>
<dbReference type="Gene3D" id="2.160.20.10">
    <property type="entry name" value="Single-stranded right-handed beta-helix, Pectin lyase-like"/>
    <property type="match status" value="1"/>
</dbReference>
<dbReference type="InterPro" id="IPR006626">
    <property type="entry name" value="PbH1"/>
</dbReference>
<evidence type="ECO:0000256" key="1">
    <source>
        <dbReference type="ARBA" id="ARBA00004906"/>
    </source>
</evidence>
<comment type="pathway">
    <text evidence="1">Protein modification; protein ubiquitination.</text>
</comment>
<dbReference type="Proteomes" id="UP001256827">
    <property type="component" value="Chromosome"/>
</dbReference>
<dbReference type="RefSeq" id="WP_310766004.1">
    <property type="nucleotide sequence ID" value="NZ_CP134050.1"/>
</dbReference>
<dbReference type="SUPFAM" id="SSF51126">
    <property type="entry name" value="Pectin lyase-like"/>
    <property type="match status" value="1"/>
</dbReference>
<keyword evidence="3" id="KW-0833">Ubl conjugation pathway</keyword>
<dbReference type="SMART" id="SM00710">
    <property type="entry name" value="PbH1"/>
    <property type="match status" value="7"/>
</dbReference>